<dbReference type="PANTHER" id="PTHR30055">
    <property type="entry name" value="HTH-TYPE TRANSCRIPTIONAL REGULATOR RUTR"/>
    <property type="match status" value="1"/>
</dbReference>
<evidence type="ECO:0000256" key="3">
    <source>
        <dbReference type="ARBA" id="ARBA00023163"/>
    </source>
</evidence>
<dbReference type="GO" id="GO:0000976">
    <property type="term" value="F:transcription cis-regulatory region binding"/>
    <property type="evidence" value="ECO:0007669"/>
    <property type="project" value="TreeGrafter"/>
</dbReference>
<accession>A0A855XXB3</accession>
<dbReference type="Gene3D" id="1.10.357.10">
    <property type="entry name" value="Tetracycline Repressor, domain 2"/>
    <property type="match status" value="1"/>
</dbReference>
<feature type="DNA-binding region" description="H-T-H motif" evidence="4">
    <location>
        <begin position="57"/>
        <end position="76"/>
    </location>
</feature>
<dbReference type="EMBL" id="QGTZ01000003">
    <property type="protein sequence ID" value="PWW42982.1"/>
    <property type="molecule type" value="Genomic_DNA"/>
</dbReference>
<evidence type="ECO:0000313" key="7">
    <source>
        <dbReference type="Proteomes" id="UP000247078"/>
    </source>
</evidence>
<keyword evidence="2 4" id="KW-0238">DNA-binding</keyword>
<keyword evidence="3" id="KW-0804">Transcription</keyword>
<comment type="caution">
    <text evidence="6">The sequence shown here is derived from an EMBL/GenBank/DDBJ whole genome shotgun (WGS) entry which is preliminary data.</text>
</comment>
<dbReference type="PANTHER" id="PTHR30055:SF151">
    <property type="entry name" value="TRANSCRIPTIONAL REGULATORY PROTEIN"/>
    <property type="match status" value="1"/>
</dbReference>
<dbReference type="Pfam" id="PF17935">
    <property type="entry name" value="TetR_C_27"/>
    <property type="match status" value="1"/>
</dbReference>
<evidence type="ECO:0000256" key="4">
    <source>
        <dbReference type="PROSITE-ProRule" id="PRU00335"/>
    </source>
</evidence>
<sequence>MSFVIPYVNLISTEVTSGWCNHLIHMEKDKTSEFLTKEQIIAATQETLRRFGVAKTSVTDVAKLLGVSHGTIYRHYKSKKELLEGVTAQWLEDEIIAPLTAITKDQSYNGEGIRHLKVYIEALIARKRHYAESDAELFEMYARVTQESADIINKHVQHLVRHLSEIIQVENPFQFNNPDVLAAAILQATARFHHPAHAYEWQSPAIDAEFEQVWLLIEKGLLHLEQERESS</sequence>
<dbReference type="PRINTS" id="PR00455">
    <property type="entry name" value="HTHTETR"/>
</dbReference>
<dbReference type="GO" id="GO:0003700">
    <property type="term" value="F:DNA-binding transcription factor activity"/>
    <property type="evidence" value="ECO:0007669"/>
    <property type="project" value="TreeGrafter"/>
</dbReference>
<dbReference type="AlphaFoldDB" id="A0A855XXB3"/>
<reference evidence="6 7" key="1">
    <citation type="submission" date="2018-05" db="EMBL/GenBank/DDBJ databases">
        <title>Freshwater and sediment microbial communities from various areas in North America, analyzing microbe dynamics in response to fracking.</title>
        <authorList>
            <person name="Lamendella R."/>
        </authorList>
    </citation>
    <scope>NUCLEOTIDE SEQUENCE [LARGE SCALE GENOMIC DNA]</scope>
    <source>
        <strain evidence="6 7">DB-3</strain>
    </source>
</reference>
<evidence type="ECO:0000256" key="1">
    <source>
        <dbReference type="ARBA" id="ARBA00023015"/>
    </source>
</evidence>
<dbReference type="PROSITE" id="PS50977">
    <property type="entry name" value="HTH_TETR_2"/>
    <property type="match status" value="1"/>
</dbReference>
<dbReference type="Pfam" id="PF00440">
    <property type="entry name" value="TetR_N"/>
    <property type="match status" value="1"/>
</dbReference>
<gene>
    <name evidence="6" type="ORF">DET56_10321</name>
</gene>
<dbReference type="InterPro" id="IPR050109">
    <property type="entry name" value="HTH-type_TetR-like_transc_reg"/>
</dbReference>
<dbReference type="SUPFAM" id="SSF46689">
    <property type="entry name" value="Homeodomain-like"/>
    <property type="match status" value="1"/>
</dbReference>
<proteinExistence type="predicted"/>
<feature type="domain" description="HTH tetR-type" evidence="5">
    <location>
        <begin position="34"/>
        <end position="94"/>
    </location>
</feature>
<dbReference type="InterPro" id="IPR041478">
    <property type="entry name" value="TetR_C_27"/>
</dbReference>
<dbReference type="InterPro" id="IPR001647">
    <property type="entry name" value="HTH_TetR"/>
</dbReference>
<evidence type="ECO:0000259" key="5">
    <source>
        <dbReference type="PROSITE" id="PS50977"/>
    </source>
</evidence>
<protein>
    <submittedName>
        <fullName evidence="6">TetR family transcriptional regulator</fullName>
    </submittedName>
</protein>
<organism evidence="6 7">
    <name type="scientific">Paenibacillus pabuli</name>
    <dbReference type="NCBI Taxonomy" id="1472"/>
    <lineage>
        <taxon>Bacteria</taxon>
        <taxon>Bacillati</taxon>
        <taxon>Bacillota</taxon>
        <taxon>Bacilli</taxon>
        <taxon>Bacillales</taxon>
        <taxon>Paenibacillaceae</taxon>
        <taxon>Paenibacillus</taxon>
    </lineage>
</organism>
<dbReference type="Proteomes" id="UP000247078">
    <property type="component" value="Unassembled WGS sequence"/>
</dbReference>
<name>A0A855XXB3_9BACL</name>
<dbReference type="InterPro" id="IPR009057">
    <property type="entry name" value="Homeodomain-like_sf"/>
</dbReference>
<evidence type="ECO:0000256" key="2">
    <source>
        <dbReference type="ARBA" id="ARBA00023125"/>
    </source>
</evidence>
<evidence type="ECO:0000313" key="6">
    <source>
        <dbReference type="EMBL" id="PWW42982.1"/>
    </source>
</evidence>
<keyword evidence="1" id="KW-0805">Transcription regulation</keyword>